<reference evidence="1 2" key="1">
    <citation type="submission" date="2020-03" db="EMBL/GenBank/DDBJ databases">
        <title>Draft Genome Sequence of Cudoniella acicularis.</title>
        <authorList>
            <person name="Buettner E."/>
            <person name="Kellner H."/>
        </authorList>
    </citation>
    <scope>NUCLEOTIDE SEQUENCE [LARGE SCALE GENOMIC DNA]</scope>
    <source>
        <strain evidence="1 2">DSM 108380</strain>
    </source>
</reference>
<dbReference type="EMBL" id="JAAMPI010002033">
    <property type="protein sequence ID" value="KAF4619102.1"/>
    <property type="molecule type" value="Genomic_DNA"/>
</dbReference>
<comment type="caution">
    <text evidence="1">The sequence shown here is derived from an EMBL/GenBank/DDBJ whole genome shotgun (WGS) entry which is preliminary data.</text>
</comment>
<gene>
    <name evidence="1" type="ORF">G7Y89_g14745</name>
</gene>
<evidence type="ECO:0000313" key="2">
    <source>
        <dbReference type="Proteomes" id="UP000566819"/>
    </source>
</evidence>
<organism evidence="1 2">
    <name type="scientific">Cudoniella acicularis</name>
    <dbReference type="NCBI Taxonomy" id="354080"/>
    <lineage>
        <taxon>Eukaryota</taxon>
        <taxon>Fungi</taxon>
        <taxon>Dikarya</taxon>
        <taxon>Ascomycota</taxon>
        <taxon>Pezizomycotina</taxon>
        <taxon>Leotiomycetes</taxon>
        <taxon>Helotiales</taxon>
        <taxon>Tricladiaceae</taxon>
        <taxon>Cudoniella</taxon>
    </lineage>
</organism>
<evidence type="ECO:0000313" key="1">
    <source>
        <dbReference type="EMBL" id="KAF4619102.1"/>
    </source>
</evidence>
<keyword evidence="2" id="KW-1185">Reference proteome</keyword>
<dbReference type="AlphaFoldDB" id="A0A8H4QZG7"/>
<name>A0A8H4QZG7_9HELO</name>
<dbReference type="Proteomes" id="UP000566819">
    <property type="component" value="Unassembled WGS sequence"/>
</dbReference>
<accession>A0A8H4QZG7</accession>
<proteinExistence type="predicted"/>
<sequence length="173" mass="18329">MQNGARTMAYNYGLTAIAAAEAATIQGPVAFVAHIFPNTMIPIYDANEVGAVGARSISFAINIDCSILVAQTPGYFDNTFVPNLLTLNQVFGNVFDVAQRAAFNHFFLVNSISEWSGFPVESLTVYAPPPPGIGGKRDNLGDQQACATPVDIMNTVVKDSPNGMVNPVLLSCG</sequence>
<protein>
    <submittedName>
        <fullName evidence="1">Uncharacterized protein</fullName>
    </submittedName>
</protein>